<keyword evidence="9" id="KW-1185">Reference proteome</keyword>
<dbReference type="AlphaFoldDB" id="A0A4V2NL98"/>
<dbReference type="InterPro" id="IPR017900">
    <property type="entry name" value="4Fe4S_Fe_S_CS"/>
</dbReference>
<comment type="cofactor">
    <cofactor evidence="6">
        <name>[4Fe-4S] cluster</name>
        <dbReference type="ChEBI" id="CHEBI:49883"/>
    </cofactor>
    <text evidence="6">Binds 2 [4Fe-4S] clusters.</text>
</comment>
<evidence type="ECO:0000256" key="1">
    <source>
        <dbReference type="ARBA" id="ARBA00022485"/>
    </source>
</evidence>
<dbReference type="GO" id="GO:0046872">
    <property type="term" value="F:metal ion binding"/>
    <property type="evidence" value="ECO:0007669"/>
    <property type="project" value="UniProtKB-UniRule"/>
</dbReference>
<evidence type="ECO:0000256" key="4">
    <source>
        <dbReference type="ARBA" id="ARBA00023004"/>
    </source>
</evidence>
<evidence type="ECO:0000256" key="3">
    <source>
        <dbReference type="ARBA" id="ARBA00022737"/>
    </source>
</evidence>
<dbReference type="InterPro" id="IPR012257">
    <property type="entry name" value="Glc_ox_4Fe-4S"/>
</dbReference>
<comment type="function">
    <text evidence="6">Component of a complex that catalyzes the oxidation of glycolate to glyoxylate.</text>
</comment>
<dbReference type="InterPro" id="IPR009051">
    <property type="entry name" value="Helical_ferredxn"/>
</dbReference>
<dbReference type="GO" id="GO:0019154">
    <property type="term" value="F:glycolate dehydrogenase activity"/>
    <property type="evidence" value="ECO:0007669"/>
    <property type="project" value="UniProtKB-EC"/>
</dbReference>
<evidence type="ECO:0000256" key="2">
    <source>
        <dbReference type="ARBA" id="ARBA00022723"/>
    </source>
</evidence>
<keyword evidence="6" id="KW-0813">Transport</keyword>
<comment type="catalytic activity">
    <reaction evidence="6">
        <text>(R)-lactate + A = pyruvate + AH2</text>
        <dbReference type="Rhea" id="RHEA:15089"/>
        <dbReference type="ChEBI" id="CHEBI:13193"/>
        <dbReference type="ChEBI" id="CHEBI:15361"/>
        <dbReference type="ChEBI" id="CHEBI:16004"/>
        <dbReference type="ChEBI" id="CHEBI:17499"/>
    </reaction>
</comment>
<protein>
    <recommendedName>
        <fullName evidence="6">Glycolate oxidase iron-sulfur subunit</fullName>
        <ecNumber evidence="6">1.1.99.14</ecNumber>
    </recommendedName>
</protein>
<dbReference type="Proteomes" id="UP000291822">
    <property type="component" value="Unassembled WGS sequence"/>
</dbReference>
<evidence type="ECO:0000313" key="8">
    <source>
        <dbReference type="EMBL" id="TCI08064.1"/>
    </source>
</evidence>
<dbReference type="GO" id="GO:0051539">
    <property type="term" value="F:4 iron, 4 sulfur cluster binding"/>
    <property type="evidence" value="ECO:0007669"/>
    <property type="project" value="UniProtKB-UniRule"/>
</dbReference>
<proteinExistence type="predicted"/>
<dbReference type="Pfam" id="PF02754">
    <property type="entry name" value="CCG"/>
    <property type="match status" value="2"/>
</dbReference>
<feature type="domain" description="4Fe-4S ferredoxin-type" evidence="7">
    <location>
        <begin position="9"/>
        <end position="40"/>
    </location>
</feature>
<accession>A0A4V2NL98</accession>
<dbReference type="EC" id="1.1.99.14" evidence="6"/>
<keyword evidence="2 6" id="KW-0479">Metal-binding</keyword>
<name>A0A4V2NL98_9GAMM</name>
<organism evidence="8 9">
    <name type="scientific">Dyella soli</name>
    <dbReference type="NCBI Taxonomy" id="522319"/>
    <lineage>
        <taxon>Bacteria</taxon>
        <taxon>Pseudomonadati</taxon>
        <taxon>Pseudomonadota</taxon>
        <taxon>Gammaproteobacteria</taxon>
        <taxon>Lysobacterales</taxon>
        <taxon>Rhodanobacteraceae</taxon>
        <taxon>Dyella</taxon>
    </lineage>
</organism>
<dbReference type="SUPFAM" id="SSF54862">
    <property type="entry name" value="4Fe-4S ferredoxins"/>
    <property type="match status" value="1"/>
</dbReference>
<keyword evidence="5 6" id="KW-0411">Iron-sulfur</keyword>
<dbReference type="PIRSF" id="PIRSF000139">
    <property type="entry name" value="Glc_ox_4Fe-4S"/>
    <property type="match status" value="1"/>
</dbReference>
<evidence type="ECO:0000256" key="5">
    <source>
        <dbReference type="ARBA" id="ARBA00023014"/>
    </source>
</evidence>
<evidence type="ECO:0000313" key="9">
    <source>
        <dbReference type="Proteomes" id="UP000291822"/>
    </source>
</evidence>
<keyword evidence="3" id="KW-0677">Repeat</keyword>
<feature type="domain" description="4Fe-4S ferredoxin-type" evidence="7">
    <location>
        <begin position="62"/>
        <end position="90"/>
    </location>
</feature>
<evidence type="ECO:0000259" key="7">
    <source>
        <dbReference type="PROSITE" id="PS51379"/>
    </source>
</evidence>
<keyword evidence="1 6" id="KW-0004">4Fe-4S</keyword>
<reference evidence="8 9" key="1">
    <citation type="submission" date="2019-02" db="EMBL/GenBank/DDBJ databases">
        <title>Dyella amyloliquefaciens sp. nov., isolated from forest soil.</title>
        <authorList>
            <person name="Gao Z.-H."/>
            <person name="Qiu L.-H."/>
        </authorList>
    </citation>
    <scope>NUCLEOTIDE SEQUENCE [LARGE SCALE GENOMIC DNA]</scope>
    <source>
        <strain evidence="8 9">KACC 12747</strain>
    </source>
</reference>
<keyword evidence="4 6" id="KW-0408">Iron</keyword>
<gene>
    <name evidence="8" type="ORF">EZM97_25740</name>
</gene>
<dbReference type="PANTHER" id="PTHR32479:SF17">
    <property type="entry name" value="GLYCOLATE OXIDASE IRON-SULFUR SUBUNIT"/>
    <property type="match status" value="1"/>
</dbReference>
<sequence length="402" mass="43445">MKSMSDEKPPMRIAELADQCVQCGLCLPVCPTYALDANEVESPRGRIALAAALARGQVEASADLRIHLDHCLGCLNCQKVCPAHVKYDDLLVQTRALLGAAPERPTQLLEIIKRPAQWTRWRRIGQWTAFDAWKGAVAPILARPSLRNALAVWPKWPLPARHQGVAGTVSADDDVVALFPGCIASVEDRDAQAAATTLLSAAGYRVVELPAFCCGAMDLHDGATSEADRAAAQVRAAWQQANARYLVSVTPGCIGTLRHALPEAQVVDPLTLLADRIDRLDFRPLEERVALHIPCTQYNVTRSDGALLALLRKIPGLDVQALPRPPHCCGAAGSHMLTFPERAATLRDQTLRQVAALAADRVLSSNIGCRMHLASGMDADAARKTQHPLVMLAQQLIAPRSP</sequence>
<comment type="caution">
    <text evidence="8">The sequence shown here is derived from an EMBL/GenBank/DDBJ whole genome shotgun (WGS) entry which is preliminary data.</text>
</comment>
<evidence type="ECO:0000256" key="6">
    <source>
        <dbReference type="PIRNR" id="PIRNR000139"/>
    </source>
</evidence>
<dbReference type="PROSITE" id="PS51379">
    <property type="entry name" value="4FE4S_FER_2"/>
    <property type="match status" value="2"/>
</dbReference>
<dbReference type="Pfam" id="PF13183">
    <property type="entry name" value="Fer4_8"/>
    <property type="match status" value="1"/>
</dbReference>
<dbReference type="InterPro" id="IPR004017">
    <property type="entry name" value="Cys_rich_dom"/>
</dbReference>
<dbReference type="Gene3D" id="1.10.1060.10">
    <property type="entry name" value="Alpha-helical ferredoxin"/>
    <property type="match status" value="1"/>
</dbReference>
<dbReference type="PROSITE" id="PS00198">
    <property type="entry name" value="4FE4S_FER_1"/>
    <property type="match status" value="2"/>
</dbReference>
<dbReference type="PANTHER" id="PTHR32479">
    <property type="entry name" value="GLYCOLATE OXIDASE IRON-SULFUR SUBUNIT"/>
    <property type="match status" value="1"/>
</dbReference>
<dbReference type="InterPro" id="IPR017896">
    <property type="entry name" value="4Fe4S_Fe-S-bd"/>
</dbReference>
<dbReference type="EMBL" id="SJTG01000004">
    <property type="protein sequence ID" value="TCI08064.1"/>
    <property type="molecule type" value="Genomic_DNA"/>
</dbReference>
<comment type="catalytic activity">
    <reaction evidence="6">
        <text>glycolate + A = glyoxylate + AH2</text>
        <dbReference type="Rhea" id="RHEA:21264"/>
        <dbReference type="ChEBI" id="CHEBI:13193"/>
        <dbReference type="ChEBI" id="CHEBI:17499"/>
        <dbReference type="ChEBI" id="CHEBI:29805"/>
        <dbReference type="ChEBI" id="CHEBI:36655"/>
        <dbReference type="EC" id="1.1.99.14"/>
    </reaction>
</comment>
<keyword evidence="6" id="KW-0249">Electron transport</keyword>